<gene>
    <name evidence="2" type="ORF">C2E20_6273</name>
</gene>
<dbReference type="AlphaFoldDB" id="A0A2P6V856"/>
<comment type="caution">
    <text evidence="2">The sequence shown here is derived from an EMBL/GenBank/DDBJ whole genome shotgun (WGS) entry which is preliminary data.</text>
</comment>
<keyword evidence="3" id="KW-1185">Reference proteome</keyword>
<organism evidence="2 3">
    <name type="scientific">Micractinium conductrix</name>
    <dbReference type="NCBI Taxonomy" id="554055"/>
    <lineage>
        <taxon>Eukaryota</taxon>
        <taxon>Viridiplantae</taxon>
        <taxon>Chlorophyta</taxon>
        <taxon>core chlorophytes</taxon>
        <taxon>Trebouxiophyceae</taxon>
        <taxon>Chlorellales</taxon>
        <taxon>Chlorellaceae</taxon>
        <taxon>Chlorella clade</taxon>
        <taxon>Micractinium</taxon>
    </lineage>
</organism>
<accession>A0A2P6V856</accession>
<sequence>MQLFARLPAGLLRRLRTVLRLAIPTAVAADTARSVVVTYQLAQQRFQEWEEEDQQEVREQVRDLMRRVVRHREAADRDFWPAALRLASSSSAAAAAGGSVTAAQPAGSEASAAEELAAADVWQLMGLARGIAAAGGSPSSSEQQLQEQHAAAPPPQQQASAVAEWAEAEAQQLLRFERGEAAAAQAAAARGVAAGATLVVVTLNDAMAQVAGKLAGLSLPWTALLSRPPPPGVVRVTLGDVVGILGATPPARAAAVGGDKLGRRLLAAVDDVATTARAALPVPQMGVSRKSALRCAVNWHGVRWPEVPATPLERDLSCC</sequence>
<reference evidence="2 3" key="1">
    <citation type="journal article" date="2018" name="Plant J.">
        <title>Genome sequences of Chlorella sorokiniana UTEX 1602 and Micractinium conductrix SAG 241.80: implications to maltose excretion by a green alga.</title>
        <authorList>
            <person name="Arriola M.B."/>
            <person name="Velmurugan N."/>
            <person name="Zhang Y."/>
            <person name="Plunkett M.H."/>
            <person name="Hondzo H."/>
            <person name="Barney B.M."/>
        </authorList>
    </citation>
    <scope>NUCLEOTIDE SEQUENCE [LARGE SCALE GENOMIC DNA]</scope>
    <source>
        <strain evidence="2 3">SAG 241.80</strain>
    </source>
</reference>
<evidence type="ECO:0000256" key="1">
    <source>
        <dbReference type="SAM" id="MobiDB-lite"/>
    </source>
</evidence>
<name>A0A2P6V856_9CHLO</name>
<dbReference type="EMBL" id="LHPF02000021">
    <property type="protein sequence ID" value="PSC70266.1"/>
    <property type="molecule type" value="Genomic_DNA"/>
</dbReference>
<evidence type="ECO:0000313" key="3">
    <source>
        <dbReference type="Proteomes" id="UP000239649"/>
    </source>
</evidence>
<dbReference type="Proteomes" id="UP000239649">
    <property type="component" value="Unassembled WGS sequence"/>
</dbReference>
<evidence type="ECO:0000313" key="2">
    <source>
        <dbReference type="EMBL" id="PSC70266.1"/>
    </source>
</evidence>
<feature type="region of interest" description="Disordered" evidence="1">
    <location>
        <begin position="133"/>
        <end position="162"/>
    </location>
</feature>
<dbReference type="OrthoDB" id="513277at2759"/>
<proteinExistence type="predicted"/>
<protein>
    <submittedName>
        <fullName evidence="2">Uncharacterized protein</fullName>
    </submittedName>
</protein>